<protein>
    <recommendedName>
        <fullName evidence="3 8">3-phosphoshikimate 1-carboxyvinyltransferase</fullName>
        <ecNumber evidence="3 8">2.5.1.19</ecNumber>
    </recommendedName>
</protein>
<comment type="pathway">
    <text evidence="1 8">Metabolic intermediate biosynthesis; chorismate biosynthesis; chorismate from D-erythrose 4-phosphate and phosphoenolpyruvate: step 6/7.</text>
</comment>
<dbReference type="PROSITE" id="PS00885">
    <property type="entry name" value="EPSP_SYNTHASE_2"/>
    <property type="match status" value="1"/>
</dbReference>
<evidence type="ECO:0000313" key="11">
    <source>
        <dbReference type="Proteomes" id="UP001174909"/>
    </source>
</evidence>
<evidence type="ECO:0000256" key="4">
    <source>
        <dbReference type="ARBA" id="ARBA00022605"/>
    </source>
</evidence>
<dbReference type="NCBIfam" id="TIGR01356">
    <property type="entry name" value="aroA"/>
    <property type="match status" value="1"/>
</dbReference>
<dbReference type="GO" id="GO:0009423">
    <property type="term" value="P:chorismate biosynthetic process"/>
    <property type="evidence" value="ECO:0007669"/>
    <property type="project" value="UniProtKB-UniRule"/>
</dbReference>
<evidence type="ECO:0000256" key="5">
    <source>
        <dbReference type="ARBA" id="ARBA00022679"/>
    </source>
</evidence>
<evidence type="ECO:0000313" key="10">
    <source>
        <dbReference type="EMBL" id="CAI8022202.1"/>
    </source>
</evidence>
<dbReference type="EC" id="2.5.1.19" evidence="3 8"/>
<evidence type="ECO:0000256" key="7">
    <source>
        <dbReference type="ARBA" id="ARBA00044633"/>
    </source>
</evidence>
<dbReference type="EMBL" id="CASHTH010001945">
    <property type="protein sequence ID" value="CAI8022202.1"/>
    <property type="molecule type" value="Genomic_DNA"/>
</dbReference>
<dbReference type="GO" id="GO:0008652">
    <property type="term" value="P:amino acid biosynthetic process"/>
    <property type="evidence" value="ECO:0007669"/>
    <property type="project" value="UniProtKB-KW"/>
</dbReference>
<keyword evidence="11" id="KW-1185">Reference proteome</keyword>
<keyword evidence="4 8" id="KW-0028">Amino-acid biosynthesis</keyword>
<gene>
    <name evidence="10" type="ORF">GBAR_LOCUS13057</name>
</gene>
<dbReference type="InterPro" id="IPR023193">
    <property type="entry name" value="EPSP_synthase_CS"/>
</dbReference>
<dbReference type="PIRSF" id="PIRSF000505">
    <property type="entry name" value="EPSPS"/>
    <property type="match status" value="1"/>
</dbReference>
<dbReference type="SUPFAM" id="SSF55205">
    <property type="entry name" value="EPT/RTPC-like"/>
    <property type="match status" value="1"/>
</dbReference>
<evidence type="ECO:0000256" key="8">
    <source>
        <dbReference type="RuleBase" id="RU004164"/>
    </source>
</evidence>
<dbReference type="PANTHER" id="PTHR21090">
    <property type="entry name" value="AROM/DEHYDROQUINATE SYNTHASE"/>
    <property type="match status" value="1"/>
</dbReference>
<dbReference type="Proteomes" id="UP001174909">
    <property type="component" value="Unassembled WGS sequence"/>
</dbReference>
<name>A0AA35S4W5_GEOBA</name>
<evidence type="ECO:0000259" key="9">
    <source>
        <dbReference type="Pfam" id="PF00275"/>
    </source>
</evidence>
<accession>A0AA35S4W5</accession>
<organism evidence="10 11">
    <name type="scientific">Geodia barretti</name>
    <name type="common">Barrett's horny sponge</name>
    <dbReference type="NCBI Taxonomy" id="519541"/>
    <lineage>
        <taxon>Eukaryota</taxon>
        <taxon>Metazoa</taxon>
        <taxon>Porifera</taxon>
        <taxon>Demospongiae</taxon>
        <taxon>Heteroscleromorpha</taxon>
        <taxon>Tetractinellida</taxon>
        <taxon>Astrophorina</taxon>
        <taxon>Geodiidae</taxon>
        <taxon>Geodia</taxon>
    </lineage>
</organism>
<dbReference type="Pfam" id="PF00275">
    <property type="entry name" value="EPSP_synthase"/>
    <property type="match status" value="1"/>
</dbReference>
<reference evidence="10" key="1">
    <citation type="submission" date="2023-03" db="EMBL/GenBank/DDBJ databases">
        <authorList>
            <person name="Steffen K."/>
            <person name="Cardenas P."/>
        </authorList>
    </citation>
    <scope>NUCLEOTIDE SEQUENCE</scope>
</reference>
<comment type="catalytic activity">
    <reaction evidence="7">
        <text>3-phosphoshikimate + phosphoenolpyruvate = 5-O-(1-carboxyvinyl)-3-phosphoshikimate + phosphate</text>
        <dbReference type="Rhea" id="RHEA:21256"/>
        <dbReference type="ChEBI" id="CHEBI:43474"/>
        <dbReference type="ChEBI" id="CHEBI:57701"/>
        <dbReference type="ChEBI" id="CHEBI:58702"/>
        <dbReference type="ChEBI" id="CHEBI:145989"/>
        <dbReference type="EC" id="2.5.1.19"/>
    </reaction>
    <physiologicalReaction direction="left-to-right" evidence="7">
        <dbReference type="Rhea" id="RHEA:21257"/>
    </physiologicalReaction>
</comment>
<proteinExistence type="inferred from homology"/>
<dbReference type="InterPro" id="IPR013792">
    <property type="entry name" value="RNA3'P_cycl/enolpyr_Trfase_a/b"/>
</dbReference>
<evidence type="ECO:0000256" key="3">
    <source>
        <dbReference type="ARBA" id="ARBA00012450"/>
    </source>
</evidence>
<dbReference type="PANTHER" id="PTHR21090:SF5">
    <property type="entry name" value="PENTAFUNCTIONAL AROM POLYPEPTIDE"/>
    <property type="match status" value="1"/>
</dbReference>
<sequence>MIAAALTDGRTRLTGVPEGDDIRAAISAVGALGARTNGSGDHLEVRGLPDHQGLTGTATGSGDATMVSVGESGTLLRFLTAAAATAPGPITITGSGRIRERPVAGLVAALEALGADVETSKGYAPLTVRPGRFEGGKVRVAARESSQFASALLLAAPRAARGIAIELESDPVSASYLDLTVSVMARCGVAVERPGPRRFRVAAGARYRPGEHRISGDWTTASYFFAAAAIAPGRVTVDGLDPESPQGERGFSEILRRMGCEVTEEPAGDGVRVTVTGARRLRGVTVDMGSLPDAAPTLAAVAPFAEGPTRIGGIGHLRHKESDRIAALAEGLRRLGARVATQDDALAIEPPEGTAALVPGTMDPHGDHRIAMALALTGLRVPGVRIGNPEVVAKSFPGFWDALSQLGARVARREDG</sequence>
<dbReference type="GO" id="GO:0009073">
    <property type="term" value="P:aromatic amino acid family biosynthetic process"/>
    <property type="evidence" value="ECO:0007669"/>
    <property type="project" value="UniProtKB-UniRule"/>
</dbReference>
<keyword evidence="5 8" id="KW-0808">Transferase</keyword>
<keyword evidence="6 8" id="KW-0057">Aromatic amino acid biosynthesis</keyword>
<dbReference type="AlphaFoldDB" id="A0AA35S4W5"/>
<feature type="domain" description="Enolpyruvate transferase" evidence="9">
    <location>
        <begin position="2"/>
        <end position="403"/>
    </location>
</feature>
<dbReference type="Gene3D" id="3.65.10.10">
    <property type="entry name" value="Enolpyruvate transferase domain"/>
    <property type="match status" value="2"/>
</dbReference>
<evidence type="ECO:0000256" key="2">
    <source>
        <dbReference type="ARBA" id="ARBA00009948"/>
    </source>
</evidence>
<dbReference type="InterPro" id="IPR036968">
    <property type="entry name" value="Enolpyruvate_Tfrase_sf"/>
</dbReference>
<dbReference type="CDD" id="cd01556">
    <property type="entry name" value="EPSP_synthase"/>
    <property type="match status" value="1"/>
</dbReference>
<dbReference type="InterPro" id="IPR001986">
    <property type="entry name" value="Enolpyruvate_Tfrase_dom"/>
</dbReference>
<dbReference type="GO" id="GO:0003866">
    <property type="term" value="F:3-phosphoshikimate 1-carboxyvinyltransferase activity"/>
    <property type="evidence" value="ECO:0007669"/>
    <property type="project" value="UniProtKB-UniRule"/>
</dbReference>
<evidence type="ECO:0000256" key="6">
    <source>
        <dbReference type="ARBA" id="ARBA00023141"/>
    </source>
</evidence>
<comment type="caution">
    <text evidence="10">The sequence shown here is derived from an EMBL/GenBank/DDBJ whole genome shotgun (WGS) entry which is preliminary data.</text>
</comment>
<evidence type="ECO:0000256" key="1">
    <source>
        <dbReference type="ARBA" id="ARBA00004811"/>
    </source>
</evidence>
<comment type="similarity">
    <text evidence="2 8">Belongs to the EPSP synthase family.</text>
</comment>
<dbReference type="InterPro" id="IPR006264">
    <property type="entry name" value="EPSP_synthase"/>
</dbReference>
<dbReference type="HAMAP" id="MF_00210">
    <property type="entry name" value="EPSP_synth"/>
    <property type="match status" value="1"/>
</dbReference>